<evidence type="ECO:0000313" key="3">
    <source>
        <dbReference type="Proteomes" id="UP000316612"/>
    </source>
</evidence>
<keyword evidence="1" id="KW-1133">Transmembrane helix</keyword>
<keyword evidence="3" id="KW-1185">Reference proteome</keyword>
<feature type="transmembrane region" description="Helical" evidence="1">
    <location>
        <begin position="245"/>
        <end position="264"/>
    </location>
</feature>
<organism evidence="2 3">
    <name type="scientific">Glutamicibacter uratoxydans</name>
    <name type="common">Arthrobacter uratoxydans</name>
    <dbReference type="NCBI Taxonomy" id="43667"/>
    <lineage>
        <taxon>Bacteria</taxon>
        <taxon>Bacillati</taxon>
        <taxon>Actinomycetota</taxon>
        <taxon>Actinomycetes</taxon>
        <taxon>Micrococcales</taxon>
        <taxon>Micrococcaceae</taxon>
        <taxon>Glutamicibacter</taxon>
    </lineage>
</organism>
<dbReference type="Proteomes" id="UP000316612">
    <property type="component" value="Unassembled WGS sequence"/>
</dbReference>
<evidence type="ECO:0008006" key="4">
    <source>
        <dbReference type="Google" id="ProtNLM"/>
    </source>
</evidence>
<feature type="transmembrane region" description="Helical" evidence="1">
    <location>
        <begin position="184"/>
        <end position="202"/>
    </location>
</feature>
<gene>
    <name evidence="2" type="ORF">AUR04nite_19620</name>
</gene>
<dbReference type="RefSeq" id="WP_170184165.1">
    <property type="nucleotide sequence ID" value="NZ_BAAAJL010000010.1"/>
</dbReference>
<dbReference type="Pfam" id="PF22564">
    <property type="entry name" value="HAAS"/>
    <property type="match status" value="1"/>
</dbReference>
<feature type="transmembrane region" description="Helical" evidence="1">
    <location>
        <begin position="299"/>
        <end position="318"/>
    </location>
</feature>
<feature type="transmembrane region" description="Helical" evidence="1">
    <location>
        <begin position="214"/>
        <end position="239"/>
    </location>
</feature>
<keyword evidence="1" id="KW-0472">Membrane</keyword>
<proteinExistence type="predicted"/>
<feature type="transmembrane region" description="Helical" evidence="1">
    <location>
        <begin position="271"/>
        <end position="293"/>
    </location>
</feature>
<accession>A0A4Y4DSC3</accession>
<dbReference type="AlphaFoldDB" id="A0A4Y4DSC3"/>
<feature type="transmembrane region" description="Helical" evidence="1">
    <location>
        <begin position="127"/>
        <end position="154"/>
    </location>
</feature>
<sequence length="321" mass="34117">MRKPKKQSLVARYLEELDSELRNLPAAQRQAVLADVAEHIDEARGEGRTDAQIIDALGSVKDIAGMMSESVGEEKVSGADARYRLKALGIAAVFVGLLAAAVDTWLYPSTGLEEVWPDWLPSSWINYGMSADFGAGLMLLFMIPTALVVVGAVIPLGKGQVYRVLAALVLSAAIFLLGLNLGVFYLPLVLVGWLMVAAGAANRNPERRVKQISLGWRLLAALVVLLAPAMLIAGMVSGAAVGDGFSVPIAAVLGLCGVGVALNWKAAHAALLVIGVLLLAMSVFSMGMMVLAVWLAGAIYLFLGLVGVLWLNPVRWLYRKN</sequence>
<name>A0A4Y4DSC3_GLUUR</name>
<feature type="transmembrane region" description="Helical" evidence="1">
    <location>
        <begin position="87"/>
        <end position="107"/>
    </location>
</feature>
<feature type="transmembrane region" description="Helical" evidence="1">
    <location>
        <begin position="161"/>
        <end position="178"/>
    </location>
</feature>
<evidence type="ECO:0000256" key="1">
    <source>
        <dbReference type="SAM" id="Phobius"/>
    </source>
</evidence>
<evidence type="ECO:0000313" key="2">
    <source>
        <dbReference type="EMBL" id="GED06430.1"/>
    </source>
</evidence>
<comment type="caution">
    <text evidence="2">The sequence shown here is derived from an EMBL/GenBank/DDBJ whole genome shotgun (WGS) entry which is preliminary data.</text>
</comment>
<reference evidence="2 3" key="1">
    <citation type="submission" date="2019-06" db="EMBL/GenBank/DDBJ databases">
        <title>Whole genome shotgun sequence of Glutamicibacter uratoxydans NBRC 15515.</title>
        <authorList>
            <person name="Hosoyama A."/>
            <person name="Uohara A."/>
            <person name="Ohji S."/>
            <person name="Ichikawa N."/>
        </authorList>
    </citation>
    <scope>NUCLEOTIDE SEQUENCE [LARGE SCALE GENOMIC DNA]</scope>
    <source>
        <strain evidence="2 3">NBRC 15515</strain>
    </source>
</reference>
<keyword evidence="1" id="KW-0812">Transmembrane</keyword>
<dbReference type="EMBL" id="BJNY01000010">
    <property type="protein sequence ID" value="GED06430.1"/>
    <property type="molecule type" value="Genomic_DNA"/>
</dbReference>
<protein>
    <recommendedName>
        <fullName evidence="4">DUF1700 domain-containing protein</fullName>
    </recommendedName>
</protein>